<evidence type="ECO:0008006" key="4">
    <source>
        <dbReference type="Google" id="ProtNLM"/>
    </source>
</evidence>
<feature type="transmembrane region" description="Helical" evidence="1">
    <location>
        <begin position="20"/>
        <end position="38"/>
    </location>
</feature>
<dbReference type="RefSeq" id="WP_368380098.1">
    <property type="nucleotide sequence ID" value="NZ_JBFRYA010000001.1"/>
</dbReference>
<dbReference type="EMBL" id="JBFRYA010000001">
    <property type="protein sequence ID" value="MEX1667797.1"/>
    <property type="molecule type" value="Genomic_DNA"/>
</dbReference>
<keyword evidence="1" id="KW-0472">Membrane</keyword>
<reference evidence="2 3" key="1">
    <citation type="journal article" date="2011" name="Int. J. Syst. Evol. Microbiol.">
        <title>Zhongshania antarctica gen. nov., sp. nov. and Zhongshania guokunii sp. nov., gammaproteobacteria respectively isolated from coastal attached (fast) ice and surface seawater of the Antarctic.</title>
        <authorList>
            <person name="Li H.J."/>
            <person name="Zhang X.Y."/>
            <person name="Chen C.X."/>
            <person name="Zhang Y.J."/>
            <person name="Gao Z.M."/>
            <person name="Yu Y."/>
            <person name="Chen X.L."/>
            <person name="Chen B."/>
            <person name="Zhang Y.Z."/>
        </authorList>
    </citation>
    <scope>NUCLEOTIDE SEQUENCE [LARGE SCALE GENOMIC DNA]</scope>
    <source>
        <strain evidence="2 3">ZS6-22T</strain>
    </source>
</reference>
<gene>
    <name evidence="2" type="ORF">AB4876_02685</name>
</gene>
<protein>
    <recommendedName>
        <fullName evidence="4">YxeA family protein</fullName>
    </recommendedName>
</protein>
<keyword evidence="1" id="KW-0812">Transmembrane</keyword>
<organism evidence="2 3">
    <name type="scientific">Zhongshania guokunii</name>
    <dbReference type="NCBI Taxonomy" id="641783"/>
    <lineage>
        <taxon>Bacteria</taxon>
        <taxon>Pseudomonadati</taxon>
        <taxon>Pseudomonadota</taxon>
        <taxon>Gammaproteobacteria</taxon>
        <taxon>Cellvibrionales</taxon>
        <taxon>Spongiibacteraceae</taxon>
        <taxon>Zhongshania</taxon>
    </lineage>
</organism>
<evidence type="ECO:0000313" key="2">
    <source>
        <dbReference type="EMBL" id="MEX1667797.1"/>
    </source>
</evidence>
<evidence type="ECO:0000313" key="3">
    <source>
        <dbReference type="Proteomes" id="UP001557485"/>
    </source>
</evidence>
<comment type="caution">
    <text evidence="2">The sequence shown here is derived from an EMBL/GenBank/DDBJ whole genome shotgun (WGS) entry which is preliminary data.</text>
</comment>
<sequence length="116" mass="13146">MSTKELDKLLWKERVNRVLLWGFSILIVVLIYGGIGWLRTPPSDGIKIEEVYGKVVTEPTQGVNFYNTKYKVQLENGLVVKADGFGKVPNRYRGRVKLKLINSGGGDYYQIIETVP</sequence>
<dbReference type="Proteomes" id="UP001557485">
    <property type="component" value="Unassembled WGS sequence"/>
</dbReference>
<accession>A0ABV3U3E9</accession>
<proteinExistence type="predicted"/>
<keyword evidence="3" id="KW-1185">Reference proteome</keyword>
<name>A0ABV3U3E9_9GAMM</name>
<evidence type="ECO:0000256" key="1">
    <source>
        <dbReference type="SAM" id="Phobius"/>
    </source>
</evidence>
<keyword evidence="1" id="KW-1133">Transmembrane helix</keyword>